<keyword evidence="4" id="KW-0238">DNA-binding</keyword>
<feature type="region of interest" description="Disordered" evidence="5">
    <location>
        <begin position="542"/>
        <end position="571"/>
    </location>
</feature>
<sequence>MAKTLGSQQNDESQIQGTNLDPACQNTRASCSPMDLELIPEVESQRNETRSEPVDKSTPAIGSREFLEVFPQVLKYQQWVEFCRNPRLSKMYDKPSHIYMCAKHFDEKEFQSAECKKLLLTALPSIPPSAYAKSVSDPFTLFCEYRFLTGSTGTHYITDEDYGKRGAKRTGWGRRGGYGSLTTGQQEAICSMLHIAFCFLCNVQPCYKSCLLPRVATFPPTSANENTGSTTSDVKDIPNTITNDTPTNVSELETNVEDLEIDMLIDDPDSPGNISSRESPLFDCPMCCGKKFSLVDLQQHISRYIWGSLKCPVCDEVCVGLEILAVHLDEHHSDQEMTMSENSLLTNVDKSTVSSEESVNISCGDVRAQVIEDQTMVLPDVGKERITVDKSVNSGKNTGYISHLLQQERELGRLDLEEVKPHLLGGRVENHLGNTTPSSSDRDSNLDLTVLGSLAQHKTSFLANYATEAAHKFCFDFRCREWIQRIDPALSKMPFEKLNQRRICAIHFTDNQFMNIHCNSLIHCAVPTLHLPVVSVNTGETEQLGIKPPTTSTVEPVSVTSRGPSTSFEPIDVTTPLQLVDNEHTSSTCTQPSNSVQTSADVSLQSYINADGLEDILHTPTDVYTPPSIGKRNQQKEFCSNPNLTEKHKKLPQLSTKQFQSEECTTRHIKHCTAIAIEYERLRDNLQMFDCPMCCGKKFSLMDLQQHISRYIWGSLKCPVCDEVM</sequence>
<dbReference type="EMBL" id="OE001326">
    <property type="protein sequence ID" value="CAD7456549.1"/>
    <property type="molecule type" value="Genomic_DNA"/>
</dbReference>
<evidence type="ECO:0000256" key="2">
    <source>
        <dbReference type="ARBA" id="ARBA00022771"/>
    </source>
</evidence>
<name>A0A7R9ID27_9NEOP</name>
<feature type="compositionally biased region" description="Polar residues" evidence="5">
    <location>
        <begin position="222"/>
        <end position="232"/>
    </location>
</feature>
<evidence type="ECO:0000313" key="7">
    <source>
        <dbReference type="EMBL" id="CAD7456549.1"/>
    </source>
</evidence>
<dbReference type="Pfam" id="PF05485">
    <property type="entry name" value="THAP"/>
    <property type="match status" value="1"/>
</dbReference>
<feature type="compositionally biased region" description="Low complexity" evidence="5">
    <location>
        <begin position="237"/>
        <end position="247"/>
    </location>
</feature>
<dbReference type="GO" id="GO:0008270">
    <property type="term" value="F:zinc ion binding"/>
    <property type="evidence" value="ECO:0007669"/>
    <property type="project" value="UniProtKB-KW"/>
</dbReference>
<feature type="region of interest" description="Disordered" evidence="5">
    <location>
        <begin position="222"/>
        <end position="247"/>
    </location>
</feature>
<dbReference type="InterPro" id="IPR013087">
    <property type="entry name" value="Znf_C2H2_type"/>
</dbReference>
<evidence type="ECO:0000256" key="1">
    <source>
        <dbReference type="ARBA" id="ARBA00022723"/>
    </source>
</evidence>
<keyword evidence="3" id="KW-0862">Zinc</keyword>
<dbReference type="AlphaFoldDB" id="A0A7R9ID27"/>
<feature type="compositionally biased region" description="Low complexity" evidence="5">
    <location>
        <begin position="548"/>
        <end position="561"/>
    </location>
</feature>
<organism evidence="7">
    <name type="scientific">Timema tahoe</name>
    <dbReference type="NCBI Taxonomy" id="61484"/>
    <lineage>
        <taxon>Eukaryota</taxon>
        <taxon>Metazoa</taxon>
        <taxon>Ecdysozoa</taxon>
        <taxon>Arthropoda</taxon>
        <taxon>Hexapoda</taxon>
        <taxon>Insecta</taxon>
        <taxon>Pterygota</taxon>
        <taxon>Neoptera</taxon>
        <taxon>Polyneoptera</taxon>
        <taxon>Phasmatodea</taxon>
        <taxon>Timematodea</taxon>
        <taxon>Timematoidea</taxon>
        <taxon>Timematidae</taxon>
        <taxon>Timema</taxon>
    </lineage>
</organism>
<evidence type="ECO:0000259" key="6">
    <source>
        <dbReference type="PROSITE" id="PS00028"/>
    </source>
</evidence>
<feature type="region of interest" description="Disordered" evidence="5">
    <location>
        <begin position="1"/>
        <end position="28"/>
    </location>
</feature>
<dbReference type="PROSITE" id="PS00028">
    <property type="entry name" value="ZINC_FINGER_C2H2_1"/>
    <property type="match status" value="1"/>
</dbReference>
<dbReference type="InterPro" id="IPR006612">
    <property type="entry name" value="THAP_Znf"/>
</dbReference>
<reference evidence="7" key="1">
    <citation type="submission" date="2020-11" db="EMBL/GenBank/DDBJ databases">
        <authorList>
            <person name="Tran Van P."/>
        </authorList>
    </citation>
    <scope>NUCLEOTIDE SEQUENCE</scope>
</reference>
<keyword evidence="2" id="KW-0863">Zinc-finger</keyword>
<accession>A0A7R9ID27</accession>
<gene>
    <name evidence="7" type="ORF">TTEB3V08_LOCUS4576</name>
</gene>
<evidence type="ECO:0000256" key="5">
    <source>
        <dbReference type="SAM" id="MobiDB-lite"/>
    </source>
</evidence>
<keyword evidence="1" id="KW-0479">Metal-binding</keyword>
<evidence type="ECO:0000256" key="3">
    <source>
        <dbReference type="ARBA" id="ARBA00022833"/>
    </source>
</evidence>
<dbReference type="SMART" id="SM00980">
    <property type="entry name" value="THAP"/>
    <property type="match status" value="2"/>
</dbReference>
<evidence type="ECO:0000256" key="4">
    <source>
        <dbReference type="ARBA" id="ARBA00023125"/>
    </source>
</evidence>
<dbReference type="GO" id="GO:0003677">
    <property type="term" value="F:DNA binding"/>
    <property type="evidence" value="ECO:0007669"/>
    <property type="project" value="UniProtKB-KW"/>
</dbReference>
<protein>
    <recommendedName>
        <fullName evidence="6">C2H2-type domain-containing protein</fullName>
    </recommendedName>
</protein>
<proteinExistence type="predicted"/>
<feature type="domain" description="C2H2-type" evidence="6">
    <location>
        <begin position="311"/>
        <end position="332"/>
    </location>
</feature>